<accession>A0A833R6Q8</accession>
<dbReference type="Proteomes" id="UP000623129">
    <property type="component" value="Unassembled WGS sequence"/>
</dbReference>
<gene>
    <name evidence="1" type="ORF">FCM35_KLT16691</name>
</gene>
<dbReference type="AlphaFoldDB" id="A0A833R6Q8"/>
<dbReference type="EMBL" id="SWLB01000004">
    <property type="protein sequence ID" value="KAF3339220.1"/>
    <property type="molecule type" value="Genomic_DNA"/>
</dbReference>
<comment type="caution">
    <text evidence="1">The sequence shown here is derived from an EMBL/GenBank/DDBJ whole genome shotgun (WGS) entry which is preliminary data.</text>
</comment>
<keyword evidence="2" id="KW-1185">Reference proteome</keyword>
<evidence type="ECO:0000313" key="2">
    <source>
        <dbReference type="Proteomes" id="UP000623129"/>
    </source>
</evidence>
<protein>
    <submittedName>
        <fullName evidence="1">Uncharacterized protein</fullName>
    </submittedName>
</protein>
<evidence type="ECO:0000313" key="1">
    <source>
        <dbReference type="EMBL" id="KAF3339220.1"/>
    </source>
</evidence>
<name>A0A833R6Q8_9POAL</name>
<sequence>MLGALAWQVNHSNKEVLLFLREIAWGNFLYRVPDCYTTFFINCVDDGFLAIESLLNYYFKLGPLQTKEKTSFELLLGRRLILYCLDKMDSVVKGNISPPYILVVLMRYLKGSSICLILDNVLIVRKAQAVPDPTLSTVNLLRVKLGSQYSYAGNERQRMTNKKLAAGCFIFTWMTSKGSRYGLHWWWFIYSEGLELCQNRNLVLCVICGVLVWSLGVDINAYVKFYQKGKQVQHASRHLANNICSSLFCDRGVNKRSLHYPLILGEDGDLHLDY</sequence>
<reference evidence="1" key="1">
    <citation type="submission" date="2020-01" db="EMBL/GenBank/DDBJ databases">
        <title>Genome sequence of Kobresia littledalei, the first chromosome-level genome in the family Cyperaceae.</title>
        <authorList>
            <person name="Qu G."/>
        </authorList>
    </citation>
    <scope>NUCLEOTIDE SEQUENCE</scope>
    <source>
        <strain evidence="1">C.B.Clarke</strain>
        <tissue evidence="1">Leaf</tissue>
    </source>
</reference>
<organism evidence="1 2">
    <name type="scientific">Carex littledalei</name>
    <dbReference type="NCBI Taxonomy" id="544730"/>
    <lineage>
        <taxon>Eukaryota</taxon>
        <taxon>Viridiplantae</taxon>
        <taxon>Streptophyta</taxon>
        <taxon>Embryophyta</taxon>
        <taxon>Tracheophyta</taxon>
        <taxon>Spermatophyta</taxon>
        <taxon>Magnoliopsida</taxon>
        <taxon>Liliopsida</taxon>
        <taxon>Poales</taxon>
        <taxon>Cyperaceae</taxon>
        <taxon>Cyperoideae</taxon>
        <taxon>Cariceae</taxon>
        <taxon>Carex</taxon>
        <taxon>Carex subgen. Euthyceras</taxon>
    </lineage>
</organism>
<proteinExistence type="predicted"/>